<evidence type="ECO:0000313" key="16">
    <source>
        <dbReference type="Proteomes" id="UP000255279"/>
    </source>
</evidence>
<keyword evidence="7" id="KW-0406">Ion transport</keyword>
<gene>
    <name evidence="13" type="ORF">B0181_03480</name>
    <name evidence="14" type="ORF">NCTC10293_01338</name>
</gene>
<dbReference type="RefSeq" id="WP_078276100.1">
    <property type="nucleotide sequence ID" value="NZ_CAACXO010000047.1"/>
</dbReference>
<dbReference type="OrthoDB" id="8957883at2"/>
<reference evidence="14 16" key="2">
    <citation type="submission" date="2018-06" db="EMBL/GenBank/DDBJ databases">
        <authorList>
            <consortium name="Pathogen Informatics"/>
            <person name="Doyle S."/>
        </authorList>
    </citation>
    <scope>NUCLEOTIDE SEQUENCE [LARGE SCALE GENOMIC DNA]</scope>
    <source>
        <strain evidence="14 16">NCTC10293</strain>
    </source>
</reference>
<dbReference type="GO" id="GO:0006811">
    <property type="term" value="P:monoatomic ion transport"/>
    <property type="evidence" value="ECO:0007669"/>
    <property type="project" value="UniProtKB-KW"/>
</dbReference>
<keyword evidence="4" id="KW-1134">Transmembrane beta strand</keyword>
<evidence type="ECO:0000313" key="14">
    <source>
        <dbReference type="EMBL" id="STZ13760.1"/>
    </source>
</evidence>
<evidence type="ECO:0000256" key="8">
    <source>
        <dbReference type="ARBA" id="ARBA00023114"/>
    </source>
</evidence>
<dbReference type="GO" id="GO:0015288">
    <property type="term" value="F:porin activity"/>
    <property type="evidence" value="ECO:0007669"/>
    <property type="project" value="UniProtKB-KW"/>
</dbReference>
<evidence type="ECO:0000313" key="13">
    <source>
        <dbReference type="EMBL" id="OOR91196.1"/>
    </source>
</evidence>
<dbReference type="GO" id="GO:0009279">
    <property type="term" value="C:cell outer membrane"/>
    <property type="evidence" value="ECO:0007669"/>
    <property type="project" value="UniProtKB-SubCell"/>
</dbReference>
<organism evidence="13 15">
    <name type="scientific">Moraxella caviae</name>
    <dbReference type="NCBI Taxonomy" id="34060"/>
    <lineage>
        <taxon>Bacteria</taxon>
        <taxon>Pseudomonadati</taxon>
        <taxon>Pseudomonadota</taxon>
        <taxon>Gammaproteobacteria</taxon>
        <taxon>Moraxellales</taxon>
        <taxon>Moraxellaceae</taxon>
        <taxon>Moraxella</taxon>
    </lineage>
</organism>
<feature type="domain" description="Porin" evidence="12">
    <location>
        <begin position="20"/>
        <end position="339"/>
    </location>
</feature>
<dbReference type="Proteomes" id="UP000190435">
    <property type="component" value="Unassembled WGS sequence"/>
</dbReference>
<keyword evidence="8" id="KW-0626">Porin</keyword>
<name>A0A1T0A640_9GAMM</name>
<dbReference type="PANTHER" id="PTHR34501">
    <property type="entry name" value="PROTEIN YDDL-RELATED"/>
    <property type="match status" value="1"/>
</dbReference>
<dbReference type="InterPro" id="IPR050298">
    <property type="entry name" value="Gram-neg_bact_OMP"/>
</dbReference>
<dbReference type="PANTHER" id="PTHR34501:SF9">
    <property type="entry name" value="MAJOR OUTER MEMBRANE PROTEIN P.IA"/>
    <property type="match status" value="1"/>
</dbReference>
<keyword evidence="9" id="KW-0472">Membrane</keyword>
<dbReference type="AlphaFoldDB" id="A0A1T0A640"/>
<dbReference type="EMBL" id="MUXU01000023">
    <property type="protein sequence ID" value="OOR91196.1"/>
    <property type="molecule type" value="Genomic_DNA"/>
</dbReference>
<protein>
    <submittedName>
        <fullName evidence="14">Outer membrane protein (Porin)</fullName>
    </submittedName>
</protein>
<keyword evidence="3" id="KW-0813">Transport</keyword>
<comment type="subcellular location">
    <subcellularLocation>
        <location evidence="1">Cell outer membrane</location>
        <topology evidence="1">Multi-pass membrane protein</topology>
    </subcellularLocation>
</comment>
<dbReference type="Pfam" id="PF13609">
    <property type="entry name" value="Porin_4"/>
    <property type="match status" value="1"/>
</dbReference>
<evidence type="ECO:0000256" key="3">
    <source>
        <dbReference type="ARBA" id="ARBA00022448"/>
    </source>
</evidence>
<evidence type="ECO:0000256" key="4">
    <source>
        <dbReference type="ARBA" id="ARBA00022452"/>
    </source>
</evidence>
<proteinExistence type="predicted"/>
<keyword evidence="15" id="KW-1185">Reference proteome</keyword>
<feature type="signal peptide" evidence="11">
    <location>
        <begin position="1"/>
        <end position="33"/>
    </location>
</feature>
<evidence type="ECO:0000256" key="5">
    <source>
        <dbReference type="ARBA" id="ARBA00022692"/>
    </source>
</evidence>
<reference evidence="13 15" key="1">
    <citation type="submission" date="2017-02" db="EMBL/GenBank/DDBJ databases">
        <title>Draft genome sequence of Moraxella caviae CCUG 355 type strain.</title>
        <authorList>
            <person name="Engstrom-Jakobsson H."/>
            <person name="Salva-Serra F."/>
            <person name="Thorell K."/>
            <person name="Gonzales-Siles L."/>
            <person name="Karlsson R."/>
            <person name="Boulund F."/>
            <person name="Engstrand L."/>
            <person name="Moore E."/>
        </authorList>
    </citation>
    <scope>NUCLEOTIDE SEQUENCE [LARGE SCALE GENOMIC DNA]</scope>
    <source>
        <strain evidence="13 15">CCUG 355</strain>
    </source>
</reference>
<dbReference type="CDD" id="cd00342">
    <property type="entry name" value="gram_neg_porins"/>
    <property type="match status" value="1"/>
</dbReference>
<feature type="chain" id="PRO_5033283340" evidence="11">
    <location>
        <begin position="34"/>
        <end position="365"/>
    </location>
</feature>
<accession>A0A1T0A640</accession>
<dbReference type="InterPro" id="IPR023614">
    <property type="entry name" value="Porin_dom_sf"/>
</dbReference>
<keyword evidence="10" id="KW-0998">Cell outer membrane</keyword>
<evidence type="ECO:0000256" key="10">
    <source>
        <dbReference type="ARBA" id="ARBA00023237"/>
    </source>
</evidence>
<evidence type="ECO:0000256" key="1">
    <source>
        <dbReference type="ARBA" id="ARBA00004571"/>
    </source>
</evidence>
<evidence type="ECO:0000313" key="15">
    <source>
        <dbReference type="Proteomes" id="UP000190435"/>
    </source>
</evidence>
<dbReference type="EMBL" id="UGQE01000004">
    <property type="protein sequence ID" value="STZ13760.1"/>
    <property type="molecule type" value="Genomic_DNA"/>
</dbReference>
<dbReference type="Proteomes" id="UP000255279">
    <property type="component" value="Unassembled WGS sequence"/>
</dbReference>
<evidence type="ECO:0000256" key="9">
    <source>
        <dbReference type="ARBA" id="ARBA00023136"/>
    </source>
</evidence>
<keyword evidence="6 11" id="KW-0732">Signal</keyword>
<evidence type="ECO:0000256" key="2">
    <source>
        <dbReference type="ARBA" id="ARBA00011233"/>
    </source>
</evidence>
<evidence type="ECO:0000256" key="11">
    <source>
        <dbReference type="SAM" id="SignalP"/>
    </source>
</evidence>
<evidence type="ECO:0000259" key="12">
    <source>
        <dbReference type="Pfam" id="PF13609"/>
    </source>
</evidence>
<evidence type="ECO:0000256" key="6">
    <source>
        <dbReference type="ARBA" id="ARBA00022729"/>
    </source>
</evidence>
<sequence length="365" mass="40649">MKLPSFTNSKLSFAIKSAIATTALVAMSVPAAAAPQVYGRVYMTITNDDVKTDSTALQDIYKDGELDKKAGDAWTTKRDRATMDGGNRIGVRGSEPLNDKLDLEYQLEYRLYADSDNTRNWESRTTRLSLNHKDYGKLSAGRLIMIDDEIDYADKTFGLLDSGYFPFAYGPGWANNSFTYHSPTINNTTFMAMYAMDEDNDTDRNFTTFVDGKKVRTSRDFAGIGALYDTDKLKLGATYLYAGDEFSTTRAMASYNVTPKLNTAVMLQHTDFNSDANEFGVSLGTNYKFDDKLSGWVQLGYADNYGGWKDGESQSLNVGVMRWLGKTTRAYGYLGARKTTDFSNDGDIKNVTKSKGFGVSLRHDF</sequence>
<dbReference type="STRING" id="34060.B0181_03480"/>
<evidence type="ECO:0000256" key="7">
    <source>
        <dbReference type="ARBA" id="ARBA00023065"/>
    </source>
</evidence>
<dbReference type="Gene3D" id="2.40.160.10">
    <property type="entry name" value="Porin"/>
    <property type="match status" value="1"/>
</dbReference>
<dbReference type="SUPFAM" id="SSF56935">
    <property type="entry name" value="Porins"/>
    <property type="match status" value="1"/>
</dbReference>
<dbReference type="GO" id="GO:0046930">
    <property type="term" value="C:pore complex"/>
    <property type="evidence" value="ECO:0007669"/>
    <property type="project" value="UniProtKB-KW"/>
</dbReference>
<keyword evidence="5" id="KW-0812">Transmembrane</keyword>
<dbReference type="InterPro" id="IPR033900">
    <property type="entry name" value="Gram_neg_porin_domain"/>
</dbReference>
<comment type="subunit">
    <text evidence="2">Homotrimer.</text>
</comment>